<protein>
    <submittedName>
        <fullName evidence="1">Polycomb group protein EMBRYONIC FLOWER 2</fullName>
    </submittedName>
</protein>
<sequence>MRSTSHALINYKTAKKIWIHAPFETCFLGLGAVIRDLNNKVIVVAVKSTQFTGDVKTVEAEAIEWGLVVVFELALLRSYDEFELRCYLGRMPGIPLVARETSSYSRSTDQMCREDARVHLSAEEEIAAEESLSIYCKPVELYNILQRRAIRNPSFLQRCLSYQIHEKHNRRIQMTISLSETVNEGLQARFPFPLYILLGRLVSGTTVSELCPIFEMKYSAVYRFSRACILTNFTGVEGSTQVQANFVLPEISRLQLKAKSCTLAILLVNFAGSPNSSSGTDLTKARLGTTLTPCEIYFHCQLRSWEKSPNLSLGQRAELTYPVDMHSGFLKLSCLDKDKCVSIQMPFNSGSSVHVTISAEEIGGRDKSPYNSFTCSDISSPSLSRIIRLRAGNVVFNYRYYNNKLQRTEVTEDFSCPFCLAKCASFKGLRYHLSSSHDLFNFEFWVTEEYQAVNVSVKTDIWRSEVRNFFSLETTCGGIFLVVADGVDPKQQTFFFCSKQRRHRRLKSLLQQSKHVHPLVLKPPGVCELLDKADETSRVTRFSHDQLVEMKQSGKDQFVRACVGGNDYRNSIIAVAESAQHVPSSFNVAGASNADAQLYTDPEYQLLSGNNLAAPAMLQFAKTRKLSIERSDSRNRTLLQKRQFFHSHRAQWVLPCLAGKTSWGALQEPMAWEQVVSDRDSEDEVDDDVADLEDRRVLEIVHDQAMESWSS</sequence>
<keyword evidence="2" id="KW-1185">Reference proteome</keyword>
<reference evidence="2" key="1">
    <citation type="journal article" date="2023" name="Hortic. Res.">
        <title>A chromosome-level phased genome enabling allele-level studies in sweet orange: a case study on citrus Huanglongbing tolerance.</title>
        <authorList>
            <person name="Wu B."/>
            <person name="Yu Q."/>
            <person name="Deng Z."/>
            <person name="Duan Y."/>
            <person name="Luo F."/>
            <person name="Gmitter F. Jr."/>
        </authorList>
    </citation>
    <scope>NUCLEOTIDE SEQUENCE [LARGE SCALE GENOMIC DNA]</scope>
    <source>
        <strain evidence="2">cv. Valencia</strain>
    </source>
</reference>
<evidence type="ECO:0000313" key="1">
    <source>
        <dbReference type="EMBL" id="KAH9678694.1"/>
    </source>
</evidence>
<proteinExistence type="predicted"/>
<dbReference type="Proteomes" id="UP000829398">
    <property type="component" value="Chromosome 9"/>
</dbReference>
<dbReference type="EMBL" id="CM039178">
    <property type="protein sequence ID" value="KAH9678694.1"/>
    <property type="molecule type" value="Genomic_DNA"/>
</dbReference>
<organism evidence="1 2">
    <name type="scientific">Citrus sinensis</name>
    <name type="common">Sweet orange</name>
    <name type="synonym">Citrus aurantium var. sinensis</name>
    <dbReference type="NCBI Taxonomy" id="2711"/>
    <lineage>
        <taxon>Eukaryota</taxon>
        <taxon>Viridiplantae</taxon>
        <taxon>Streptophyta</taxon>
        <taxon>Embryophyta</taxon>
        <taxon>Tracheophyta</taxon>
        <taxon>Spermatophyta</taxon>
        <taxon>Magnoliopsida</taxon>
        <taxon>eudicotyledons</taxon>
        <taxon>Gunneridae</taxon>
        <taxon>Pentapetalae</taxon>
        <taxon>rosids</taxon>
        <taxon>malvids</taxon>
        <taxon>Sapindales</taxon>
        <taxon>Rutaceae</taxon>
        <taxon>Aurantioideae</taxon>
        <taxon>Citrus</taxon>
    </lineage>
</organism>
<evidence type="ECO:0000313" key="2">
    <source>
        <dbReference type="Proteomes" id="UP000829398"/>
    </source>
</evidence>
<comment type="caution">
    <text evidence="1">The sequence shown here is derived from an EMBL/GenBank/DDBJ whole genome shotgun (WGS) entry which is preliminary data.</text>
</comment>
<name>A0ACB8HV96_CITSI</name>
<gene>
    <name evidence="1" type="ORF">KPL71_025823</name>
</gene>
<accession>A0ACB8HV96</accession>